<feature type="compositionally biased region" description="Polar residues" evidence="1">
    <location>
        <begin position="369"/>
        <end position="378"/>
    </location>
</feature>
<feature type="compositionally biased region" description="Polar residues" evidence="1">
    <location>
        <begin position="235"/>
        <end position="260"/>
    </location>
</feature>
<dbReference type="EMBL" id="JADFTS010000009">
    <property type="protein sequence ID" value="KAF9589959.1"/>
    <property type="molecule type" value="Genomic_DNA"/>
</dbReference>
<dbReference type="Proteomes" id="UP000631114">
    <property type="component" value="Unassembled WGS sequence"/>
</dbReference>
<keyword evidence="3" id="KW-1185">Reference proteome</keyword>
<protein>
    <submittedName>
        <fullName evidence="2">Uncharacterized protein</fullName>
    </submittedName>
</protein>
<feature type="region of interest" description="Disordered" evidence="1">
    <location>
        <begin position="235"/>
        <end position="266"/>
    </location>
</feature>
<proteinExistence type="predicted"/>
<comment type="caution">
    <text evidence="2">The sequence shown here is derived from an EMBL/GenBank/DDBJ whole genome shotgun (WGS) entry which is preliminary data.</text>
</comment>
<evidence type="ECO:0000313" key="2">
    <source>
        <dbReference type="EMBL" id="KAF9589959.1"/>
    </source>
</evidence>
<organism evidence="2 3">
    <name type="scientific">Coptis chinensis</name>
    <dbReference type="NCBI Taxonomy" id="261450"/>
    <lineage>
        <taxon>Eukaryota</taxon>
        <taxon>Viridiplantae</taxon>
        <taxon>Streptophyta</taxon>
        <taxon>Embryophyta</taxon>
        <taxon>Tracheophyta</taxon>
        <taxon>Spermatophyta</taxon>
        <taxon>Magnoliopsida</taxon>
        <taxon>Ranunculales</taxon>
        <taxon>Ranunculaceae</taxon>
        <taxon>Coptidoideae</taxon>
        <taxon>Coptis</taxon>
    </lineage>
</organism>
<dbReference type="AlphaFoldDB" id="A0A835LFI2"/>
<dbReference type="OrthoDB" id="1939300at2759"/>
<reference evidence="2 3" key="1">
    <citation type="submission" date="2020-10" db="EMBL/GenBank/DDBJ databases">
        <title>The Coptis chinensis genome and diversification of protoberbering-type alkaloids.</title>
        <authorList>
            <person name="Wang B."/>
            <person name="Shu S."/>
            <person name="Song C."/>
            <person name="Liu Y."/>
        </authorList>
    </citation>
    <scope>NUCLEOTIDE SEQUENCE [LARGE SCALE GENOMIC DNA]</scope>
    <source>
        <strain evidence="2">HL-2020</strain>
        <tissue evidence="2">Leaf</tissue>
    </source>
</reference>
<feature type="compositionally biased region" description="Polar residues" evidence="1">
    <location>
        <begin position="160"/>
        <end position="172"/>
    </location>
</feature>
<gene>
    <name evidence="2" type="ORF">IFM89_029575</name>
</gene>
<accession>A0A835LFI2</accession>
<feature type="region of interest" description="Disordered" evidence="1">
    <location>
        <begin position="90"/>
        <end position="113"/>
    </location>
</feature>
<evidence type="ECO:0000313" key="3">
    <source>
        <dbReference type="Proteomes" id="UP000631114"/>
    </source>
</evidence>
<feature type="region of interest" description="Disordered" evidence="1">
    <location>
        <begin position="346"/>
        <end position="378"/>
    </location>
</feature>
<sequence length="378" mass="40739">MDGATSMKRRLDFAKVCVTIPLDFEFPSSIKPRYVAKLCSLAWKLVRSETRTLWLRLGLRSNSQNVATPSFGDLAGPDVLAMINVAVDNRESPSSARTSARHQHDLQQPPSPLLDAVVSRDSPSTANTVAAATSGPNLQVDINRLYPEVDNGLVVTRVSPSSDRMSARSPTSLGRPVVSRESPSTAMTTVGTPSSTSFLRPSQSLTRYNKANAGSLGPLLATPSLPRLISSATEGSTLNKQNGSSSFPLGISGSPTSSRDCGNPRGKEVVVYSSHKQSQADLELEVGSVSAEELFQFNVDNNAYAALVMEEEGIDDDISETNEEPFDDHIEISPQVISLNMPSQVVTRGQLQQQQLQKSENRGRGRAKSSGNRGKNKR</sequence>
<name>A0A835LFI2_9MAGN</name>
<feature type="compositionally biased region" description="Polar residues" evidence="1">
    <location>
        <begin position="181"/>
        <end position="200"/>
    </location>
</feature>
<evidence type="ECO:0000256" key="1">
    <source>
        <dbReference type="SAM" id="MobiDB-lite"/>
    </source>
</evidence>
<feature type="region of interest" description="Disordered" evidence="1">
    <location>
        <begin position="160"/>
        <end position="200"/>
    </location>
</feature>